<comment type="similarity">
    <text evidence="2">Belongs to the DoxX family.</text>
</comment>
<dbReference type="GO" id="GO:0005886">
    <property type="term" value="C:plasma membrane"/>
    <property type="evidence" value="ECO:0007669"/>
    <property type="project" value="UniProtKB-SubCell"/>
</dbReference>
<keyword evidence="6 7" id="KW-0472">Membrane</keyword>
<evidence type="ECO:0000256" key="6">
    <source>
        <dbReference type="ARBA" id="ARBA00023136"/>
    </source>
</evidence>
<dbReference type="InterPro" id="IPR051907">
    <property type="entry name" value="DoxX-like_oxidoreductase"/>
</dbReference>
<evidence type="ECO:0000256" key="5">
    <source>
        <dbReference type="ARBA" id="ARBA00022989"/>
    </source>
</evidence>
<evidence type="ECO:0000256" key="3">
    <source>
        <dbReference type="ARBA" id="ARBA00022475"/>
    </source>
</evidence>
<dbReference type="AlphaFoldDB" id="A0A8B6M9L8"/>
<evidence type="ECO:0000256" key="4">
    <source>
        <dbReference type="ARBA" id="ARBA00022692"/>
    </source>
</evidence>
<reference evidence="8 9" key="1">
    <citation type="submission" date="2019-05" db="EMBL/GenBank/DDBJ databases">
        <authorList>
            <person name="Farhan Ul Haque M."/>
        </authorList>
    </citation>
    <scope>NUCLEOTIDE SEQUENCE [LARGE SCALE GENOMIC DNA]</scope>
    <source>
        <strain evidence="8">2</strain>
    </source>
</reference>
<dbReference type="EMBL" id="CABFMQ020000098">
    <property type="protein sequence ID" value="VTZ51562.1"/>
    <property type="molecule type" value="Genomic_DNA"/>
</dbReference>
<dbReference type="PANTHER" id="PTHR33452:SF1">
    <property type="entry name" value="INNER MEMBRANE PROTEIN YPHA-RELATED"/>
    <property type="match status" value="1"/>
</dbReference>
<feature type="transmembrane region" description="Helical" evidence="7">
    <location>
        <begin position="102"/>
        <end position="119"/>
    </location>
</feature>
<accession>A0A8B6M9L8</accession>
<evidence type="ECO:0000313" key="8">
    <source>
        <dbReference type="EMBL" id="VTZ51562.1"/>
    </source>
</evidence>
<gene>
    <name evidence="8" type="ORF">MPC4_40159</name>
</gene>
<dbReference type="Pfam" id="PF07681">
    <property type="entry name" value="DoxX"/>
    <property type="match status" value="1"/>
</dbReference>
<keyword evidence="9" id="KW-1185">Reference proteome</keyword>
<organism evidence="8 9">
    <name type="scientific">Methylocella tundrae</name>
    <dbReference type="NCBI Taxonomy" id="227605"/>
    <lineage>
        <taxon>Bacteria</taxon>
        <taxon>Pseudomonadati</taxon>
        <taxon>Pseudomonadota</taxon>
        <taxon>Alphaproteobacteria</taxon>
        <taxon>Hyphomicrobiales</taxon>
        <taxon>Beijerinckiaceae</taxon>
        <taxon>Methylocella</taxon>
    </lineage>
</organism>
<proteinExistence type="inferred from homology"/>
<dbReference type="PANTHER" id="PTHR33452">
    <property type="entry name" value="OXIDOREDUCTASE CATD-RELATED"/>
    <property type="match status" value="1"/>
</dbReference>
<dbReference type="RefSeq" id="WP_174513334.1">
    <property type="nucleotide sequence ID" value="NZ_CABFMQ020000098.1"/>
</dbReference>
<sequence>MDISQSYGAPNTVRPIRAAIDSFDRIPQSFVSLCARIFPAAVFWMSGQTKVDGWRLSDSAIDLFRDEYRLPLIDPSIAAHIAAFAEHFFPVLLVLGLASRFAALALLGMTAVIEIFVYPDAWPTHGVWATCFLVVIARGPGALSLDHLIARRFGFSGNKP</sequence>
<keyword evidence="3" id="KW-1003">Cell membrane</keyword>
<feature type="transmembrane region" description="Helical" evidence="7">
    <location>
        <begin position="125"/>
        <end position="145"/>
    </location>
</feature>
<comment type="subcellular location">
    <subcellularLocation>
        <location evidence="1">Cell membrane</location>
        <topology evidence="1">Multi-pass membrane protein</topology>
    </subcellularLocation>
</comment>
<dbReference type="InterPro" id="IPR032808">
    <property type="entry name" value="DoxX"/>
</dbReference>
<keyword evidence="5 7" id="KW-1133">Transmembrane helix</keyword>
<evidence type="ECO:0000256" key="2">
    <source>
        <dbReference type="ARBA" id="ARBA00006679"/>
    </source>
</evidence>
<comment type="caution">
    <text evidence="8">The sequence shown here is derived from an EMBL/GenBank/DDBJ whole genome shotgun (WGS) entry which is preliminary data.</text>
</comment>
<evidence type="ECO:0000313" key="9">
    <source>
        <dbReference type="Proteomes" id="UP000485880"/>
    </source>
</evidence>
<evidence type="ECO:0000256" key="1">
    <source>
        <dbReference type="ARBA" id="ARBA00004651"/>
    </source>
</evidence>
<protein>
    <submittedName>
        <fullName evidence="8">DoxX family protein</fullName>
    </submittedName>
</protein>
<dbReference type="Proteomes" id="UP000485880">
    <property type="component" value="Unassembled WGS sequence"/>
</dbReference>
<name>A0A8B6M9L8_METTU</name>
<evidence type="ECO:0000256" key="7">
    <source>
        <dbReference type="SAM" id="Phobius"/>
    </source>
</evidence>
<keyword evidence="4 7" id="KW-0812">Transmembrane</keyword>